<sequence>MLFLAKIFTLSLILYSWSEHDHHHHVSAVSTSSSKKGGGHNNSKNRQFHSVDASMITLLTRSNNIPTSSEEGDDFLSSVSGNSLDDALLEEEELRRLQSGSSSGGTRRGRSNGTTQNKGIKTKFKECCHKLTHYKAKNKLLLTLIFVIAVSYPSVLYWVSIIPTLAQKQLYIMGTTNAILMVGVPIIMALVYFGILFWFYRSKVWIKCIIENEELRKFLRKEELAETGHLRSRK</sequence>
<organism evidence="4 5">
    <name type="scientific">Plasmodium coatneyi</name>
    <dbReference type="NCBI Taxonomy" id="208452"/>
    <lineage>
        <taxon>Eukaryota</taxon>
        <taxon>Sar</taxon>
        <taxon>Alveolata</taxon>
        <taxon>Apicomplexa</taxon>
        <taxon>Aconoidasida</taxon>
        <taxon>Haemosporida</taxon>
        <taxon>Plasmodiidae</taxon>
        <taxon>Plasmodium</taxon>
    </lineage>
</organism>
<feature type="region of interest" description="Disordered" evidence="1">
    <location>
        <begin position="96"/>
        <end position="118"/>
    </location>
</feature>
<keyword evidence="5" id="KW-1185">Reference proteome</keyword>
<keyword evidence="2" id="KW-0472">Membrane</keyword>
<dbReference type="Proteomes" id="UP000092716">
    <property type="component" value="Chromosome 1"/>
</dbReference>
<keyword evidence="2" id="KW-1133">Transmembrane helix</keyword>
<evidence type="ECO:0000313" key="4">
    <source>
        <dbReference type="EMBL" id="ANQ05815.1"/>
    </source>
</evidence>
<dbReference type="KEGG" id="pcot:PCOAH_00002220"/>
<feature type="signal peptide" evidence="3">
    <location>
        <begin position="1"/>
        <end position="18"/>
    </location>
</feature>
<evidence type="ECO:0000313" key="5">
    <source>
        <dbReference type="Proteomes" id="UP000092716"/>
    </source>
</evidence>
<keyword evidence="2" id="KW-0812">Transmembrane</keyword>
<gene>
    <name evidence="4" type="ORF">PCOAH_00002220</name>
</gene>
<name>A0A1B1DTA2_9APIC</name>
<feature type="chain" id="PRO_5008521183" evidence="3">
    <location>
        <begin position="19"/>
        <end position="234"/>
    </location>
</feature>
<dbReference type="AlphaFoldDB" id="A0A1B1DTA2"/>
<keyword evidence="3" id="KW-0732">Signal</keyword>
<feature type="transmembrane region" description="Helical" evidence="2">
    <location>
        <begin position="179"/>
        <end position="200"/>
    </location>
</feature>
<dbReference type="EMBL" id="CP016239">
    <property type="protein sequence ID" value="ANQ05815.1"/>
    <property type="molecule type" value="Genomic_DNA"/>
</dbReference>
<proteinExistence type="predicted"/>
<reference evidence="5" key="1">
    <citation type="submission" date="2016-06" db="EMBL/GenBank/DDBJ databases">
        <title>First high quality genome sequence of Plasmodium coatneyi using continuous long reads from single molecule, real-time sequencing.</title>
        <authorList>
            <person name="Chien J.-T."/>
            <person name="Pakala S.B."/>
            <person name="Geraldo J.A."/>
            <person name="Lapp S.A."/>
            <person name="Barnwell J.W."/>
            <person name="Kissinger J.C."/>
            <person name="Galinski M.R."/>
            <person name="Humphrey J.C."/>
        </authorList>
    </citation>
    <scope>NUCLEOTIDE SEQUENCE [LARGE SCALE GENOMIC DNA]</scope>
    <source>
        <strain evidence="5">Hackeri</strain>
    </source>
</reference>
<accession>A0A1B1DTA2</accession>
<feature type="transmembrane region" description="Helical" evidence="2">
    <location>
        <begin position="140"/>
        <end position="159"/>
    </location>
</feature>
<feature type="compositionally biased region" description="Low complexity" evidence="1">
    <location>
        <begin position="97"/>
        <end position="117"/>
    </location>
</feature>
<dbReference type="GeneID" id="30906942"/>
<dbReference type="RefSeq" id="XP_019912510.1">
    <property type="nucleotide sequence ID" value="XM_020057039.1"/>
</dbReference>
<dbReference type="OrthoDB" id="10627691at2759"/>
<evidence type="ECO:0000256" key="1">
    <source>
        <dbReference type="SAM" id="MobiDB-lite"/>
    </source>
</evidence>
<protein>
    <submittedName>
        <fullName evidence="4">Uncharacterized protein</fullName>
    </submittedName>
</protein>
<evidence type="ECO:0000256" key="2">
    <source>
        <dbReference type="SAM" id="Phobius"/>
    </source>
</evidence>
<dbReference type="VEuPathDB" id="PlasmoDB:PCOAH_00002220"/>
<evidence type="ECO:0000256" key="3">
    <source>
        <dbReference type="SAM" id="SignalP"/>
    </source>
</evidence>